<dbReference type="GeneID" id="106459577"/>
<name>A0ABM1B4I4_LIMPO</name>
<dbReference type="Proteomes" id="UP000694941">
    <property type="component" value="Unplaced"/>
</dbReference>
<evidence type="ECO:0000256" key="1">
    <source>
        <dbReference type="SAM" id="MobiDB-lite"/>
    </source>
</evidence>
<organism evidence="2 3">
    <name type="scientific">Limulus polyphemus</name>
    <name type="common">Atlantic horseshoe crab</name>
    <dbReference type="NCBI Taxonomy" id="6850"/>
    <lineage>
        <taxon>Eukaryota</taxon>
        <taxon>Metazoa</taxon>
        <taxon>Ecdysozoa</taxon>
        <taxon>Arthropoda</taxon>
        <taxon>Chelicerata</taxon>
        <taxon>Merostomata</taxon>
        <taxon>Xiphosura</taxon>
        <taxon>Limulidae</taxon>
        <taxon>Limulus</taxon>
    </lineage>
</organism>
<accession>A0ABM1B4I4</accession>
<evidence type="ECO:0000313" key="2">
    <source>
        <dbReference type="Proteomes" id="UP000694941"/>
    </source>
</evidence>
<keyword evidence="2" id="KW-1185">Reference proteome</keyword>
<evidence type="ECO:0000313" key="3">
    <source>
        <dbReference type="RefSeq" id="XP_013774661.1"/>
    </source>
</evidence>
<protein>
    <submittedName>
        <fullName evidence="3">Uncharacterized protein LOC106459577</fullName>
    </submittedName>
</protein>
<dbReference type="InterPro" id="IPR013218">
    <property type="entry name" value="Dsn1/Mis13"/>
</dbReference>
<feature type="region of interest" description="Disordered" evidence="1">
    <location>
        <begin position="1"/>
        <end position="21"/>
    </location>
</feature>
<dbReference type="Pfam" id="PF08202">
    <property type="entry name" value="MIS13"/>
    <property type="match status" value="1"/>
</dbReference>
<dbReference type="RefSeq" id="XP_013774661.1">
    <property type="nucleotide sequence ID" value="XM_013919207.2"/>
</dbReference>
<reference evidence="3" key="1">
    <citation type="submission" date="2025-08" db="UniProtKB">
        <authorList>
            <consortium name="RefSeq"/>
        </authorList>
    </citation>
    <scope>IDENTIFICATION</scope>
    <source>
        <tissue evidence="3">Muscle</tissue>
    </source>
</reference>
<sequence>MPGSRSSSQKKKRRRSSFVSGRRLSRGLTALPISSLYETIPDELPPEERLNCLFEMCFKYTLKKMKEDPEFSSYDTDDCFDKVGNSLEKIQQEIQSKNLTKLATTVVDETLPQEVKDDDEISCYSMYVDKLNVESSEWDHLLEKERKYFESEEPQKSLASSSTLGKTELNESTVMYSGVLDRLRTMQQNLQIHVDSLSHNVLLLKSCGDLSNSVTSQHMNEAVSYFQDSKTPRTLVRDLMKFKSSSTT</sequence>
<proteinExistence type="predicted"/>
<dbReference type="PANTHER" id="PTHR14778:SF2">
    <property type="entry name" value="KINETOCHORE-ASSOCIATED PROTEIN DSN1 HOMOLOG"/>
    <property type="match status" value="1"/>
</dbReference>
<gene>
    <name evidence="3" type="primary">LOC106459577</name>
</gene>
<dbReference type="PANTHER" id="PTHR14778">
    <property type="entry name" value="KINETOCHORE-ASSOCIATED PROTEIN DSN1 HOMOLOG"/>
    <property type="match status" value="1"/>
</dbReference>